<dbReference type="PANTHER" id="PTHR44170:SF33">
    <property type="entry name" value="BROTHER OF IHOG, ISOFORM G-RELATED"/>
    <property type="match status" value="1"/>
</dbReference>
<evidence type="ECO:0000256" key="3">
    <source>
        <dbReference type="ARBA" id="ARBA00022692"/>
    </source>
</evidence>
<evidence type="ECO:0000256" key="4">
    <source>
        <dbReference type="ARBA" id="ARBA00022729"/>
    </source>
</evidence>
<evidence type="ECO:0000256" key="12">
    <source>
        <dbReference type="ARBA" id="ARBA00037573"/>
    </source>
</evidence>
<evidence type="ECO:0000256" key="17">
    <source>
        <dbReference type="SAM" id="Phobius"/>
    </source>
</evidence>
<keyword evidence="7 17" id="KW-1133">Transmembrane helix</keyword>
<feature type="compositionally biased region" description="Low complexity" evidence="16">
    <location>
        <begin position="780"/>
        <end position="789"/>
    </location>
</feature>
<keyword evidence="10" id="KW-0325">Glycoprotein</keyword>
<evidence type="ECO:0000313" key="22">
    <source>
        <dbReference type="RefSeq" id="XP_023179113.2"/>
    </source>
</evidence>
<evidence type="ECO:0000256" key="14">
    <source>
        <dbReference type="ARBA" id="ARBA00038530"/>
    </source>
</evidence>
<dbReference type="SMART" id="SM00408">
    <property type="entry name" value="IGc2"/>
    <property type="match status" value="3"/>
</dbReference>
<feature type="region of interest" description="Disordered" evidence="16">
    <location>
        <begin position="824"/>
        <end position="854"/>
    </location>
</feature>
<dbReference type="PROSITE" id="PS50853">
    <property type="entry name" value="FN3"/>
    <property type="match status" value="2"/>
</dbReference>
<evidence type="ECO:0000313" key="24">
    <source>
        <dbReference type="RefSeq" id="XP_023179115.2"/>
    </source>
</evidence>
<evidence type="ECO:0000259" key="19">
    <source>
        <dbReference type="PROSITE" id="PS50835"/>
    </source>
</evidence>
<evidence type="ECO:0000313" key="23">
    <source>
        <dbReference type="RefSeq" id="XP_023179114.2"/>
    </source>
</evidence>
<dbReference type="SMART" id="SM00060">
    <property type="entry name" value="FN3"/>
    <property type="match status" value="2"/>
</dbReference>
<feature type="region of interest" description="Disordered" evidence="16">
    <location>
        <begin position="779"/>
        <end position="800"/>
    </location>
</feature>
<evidence type="ECO:0000256" key="7">
    <source>
        <dbReference type="ARBA" id="ARBA00022989"/>
    </source>
</evidence>
<comment type="subunit">
    <text evidence="14">Homodimer. Heterotetramer; 2 iHog chains bind 2 hh chains when facilitated by heparin, heparin is required to promote high-affinity interactions between hh and iHog.</text>
</comment>
<protein>
    <recommendedName>
        <fullName evidence="15">Interference hedgehog</fullName>
    </recommendedName>
</protein>
<evidence type="ECO:0000259" key="20">
    <source>
        <dbReference type="PROSITE" id="PS50853"/>
    </source>
</evidence>
<evidence type="ECO:0000256" key="10">
    <source>
        <dbReference type="ARBA" id="ARBA00023180"/>
    </source>
</evidence>
<feature type="domain" description="Fibronectin type-III" evidence="20">
    <location>
        <begin position="467"/>
        <end position="577"/>
    </location>
</feature>
<dbReference type="Proteomes" id="UP000504633">
    <property type="component" value="Unplaced"/>
</dbReference>
<dbReference type="InterPro" id="IPR003599">
    <property type="entry name" value="Ig_sub"/>
</dbReference>
<dbReference type="PROSITE" id="PS50835">
    <property type="entry name" value="IG_LIKE"/>
    <property type="match status" value="4"/>
</dbReference>
<dbReference type="AlphaFoldDB" id="A0A6J1MI49"/>
<dbReference type="GO" id="GO:0098609">
    <property type="term" value="P:cell-cell adhesion"/>
    <property type="evidence" value="ECO:0007669"/>
    <property type="project" value="TreeGrafter"/>
</dbReference>
<keyword evidence="6" id="KW-0654">Proteoglycan</keyword>
<dbReference type="RefSeq" id="XP_023179114.2">
    <property type="nucleotide sequence ID" value="XM_023323346.2"/>
</dbReference>
<comment type="subcellular location">
    <subcellularLocation>
        <location evidence="1">Membrane</location>
        <topology evidence="1">Single-pass type I membrane protein</topology>
    </subcellularLocation>
</comment>
<evidence type="ECO:0000256" key="16">
    <source>
        <dbReference type="SAM" id="MobiDB-lite"/>
    </source>
</evidence>
<name>A0A6J1MI49_DROHY</name>
<evidence type="ECO:0000256" key="13">
    <source>
        <dbReference type="ARBA" id="ARBA00038144"/>
    </source>
</evidence>
<feature type="domain" description="Ig-like" evidence="19">
    <location>
        <begin position="248"/>
        <end position="329"/>
    </location>
</feature>
<keyword evidence="9" id="KW-1015">Disulfide bond</keyword>
<sequence length="902" mass="98611">MSVTRRYKSTPPPSPPPLLLLVSVLTSLLAAIPVLQASSPSAGPGVRILRPPESTVAPSGDEVVFVCETSLPPDHFEWSYASTRSQAPRFKYLKSSSAKNNSNITITHDNDISKLRVIVRTETLGEYRCVAWFGPLAVTSTTARLELATISGDNMANRAHWRVAAGNTVLWHCGQVMSNPAPTWSFYYNDIEMPAVSTLSDSNGTLLLPHVSTASSGTYSCAATNTASSQRLVMHSRLELQVPAAALPSAAPALLHGQGVRTEVLARIGETVLLLCPGVGYPPPTAVWSSPNVPGAVYNNRTRVLPYGLQISGLQPKDGGTYICYLDNGIRPALEHFIQLVVQQAPRIVRPPSANLTNEGEFMELECAATGTPTPKIYWLLNGEHSVYDTEAELPTNGSLILRRVLKRHAGYVQCFARNVLGEHSAGTLLQVNPTQIQAGEGNGTGMGGRSSSSRPTHNRKQKQMVPPSAPNVTRLSDESVMLRWHVVRNDGLHIQFFKVQYRMLTDSGKRKTWQTTNDNIPYGKQRHDSDAAVRNFTSSVTGLRPDRSYRFRIMAVYSNNDNKESNTSGKFYLQRGATLAPLPVPELLDIKEYSQTAVVLYWHLPSDADEQSISGYYAYYRPSASAGEYLKATIDGAKTRSFQISALEPGTIYEFKLQSFSAMSASEFSALKQGRTQRPRSSTTAQPTMHTLDTTTPSHNETFNMNPLLTGTIGGGALLILLVISACLCLCRRRNSRGNNSQNKPRLAELREDFVPLNTCSPNKPRTRHIHITLNPLAQQQQQQLQQQQHDEKDSQDNDLGYFQRQPVVYDAEALGFNGLARMSSSSLRRSQRTLERAAAGGGSGGNNNNLNQATDASLAASLDSPRLQASNKPGRVILKRARLSSRSENLSSGSLNSVGV</sequence>
<dbReference type="InterPro" id="IPR003598">
    <property type="entry name" value="Ig_sub2"/>
</dbReference>
<accession>A0A6J1MI49</accession>
<dbReference type="RefSeq" id="XP_023179115.2">
    <property type="nucleotide sequence ID" value="XM_023323347.2"/>
</dbReference>
<dbReference type="FunFam" id="2.60.40.10:FF:001747">
    <property type="entry name" value="Interference hedgehog"/>
    <property type="match status" value="1"/>
</dbReference>
<keyword evidence="11" id="KW-0393">Immunoglobulin domain</keyword>
<evidence type="ECO:0000256" key="1">
    <source>
        <dbReference type="ARBA" id="ARBA00004479"/>
    </source>
</evidence>
<evidence type="ECO:0000256" key="6">
    <source>
        <dbReference type="ARBA" id="ARBA00022974"/>
    </source>
</evidence>
<evidence type="ECO:0000256" key="9">
    <source>
        <dbReference type="ARBA" id="ARBA00023157"/>
    </source>
</evidence>
<dbReference type="InterPro" id="IPR013783">
    <property type="entry name" value="Ig-like_fold"/>
</dbReference>
<feature type="region of interest" description="Disordered" evidence="16">
    <location>
        <begin position="672"/>
        <end position="700"/>
    </location>
</feature>
<keyword evidence="8 17" id="KW-0472">Membrane</keyword>
<feature type="domain" description="Ig-like" evidence="19">
    <location>
        <begin position="166"/>
        <end position="233"/>
    </location>
</feature>
<feature type="compositionally biased region" description="Polar residues" evidence="16">
    <location>
        <begin position="675"/>
        <end position="700"/>
    </location>
</feature>
<keyword evidence="5" id="KW-0677">Repeat</keyword>
<keyword evidence="3 17" id="KW-0812">Transmembrane</keyword>
<evidence type="ECO:0000256" key="8">
    <source>
        <dbReference type="ARBA" id="ARBA00023136"/>
    </source>
</evidence>
<dbReference type="GO" id="GO:0008201">
    <property type="term" value="F:heparin binding"/>
    <property type="evidence" value="ECO:0007669"/>
    <property type="project" value="UniProtKB-KW"/>
</dbReference>
<dbReference type="GO" id="GO:0007411">
    <property type="term" value="P:axon guidance"/>
    <property type="evidence" value="ECO:0007669"/>
    <property type="project" value="TreeGrafter"/>
</dbReference>
<comment type="function">
    <text evidence="12">Mediates response to the active Hedgehog (Hh) protein signal in embryos, functioning upstream or at the level of patched (ptc).</text>
</comment>
<dbReference type="KEGG" id="dhe:111605016"/>
<keyword evidence="4 18" id="KW-0732">Signal</keyword>
<dbReference type="SUPFAM" id="SSF48726">
    <property type="entry name" value="Immunoglobulin"/>
    <property type="match status" value="3"/>
</dbReference>
<evidence type="ECO:0000256" key="2">
    <source>
        <dbReference type="ARBA" id="ARBA00022674"/>
    </source>
</evidence>
<feature type="domain" description="Fibronectin type-III" evidence="20">
    <location>
        <begin position="585"/>
        <end position="680"/>
    </location>
</feature>
<proteinExistence type="inferred from homology"/>
<feature type="domain" description="Ig-like" evidence="19">
    <location>
        <begin position="346"/>
        <end position="433"/>
    </location>
</feature>
<dbReference type="Pfam" id="PF00041">
    <property type="entry name" value="fn3"/>
    <property type="match status" value="2"/>
</dbReference>
<dbReference type="FunFam" id="2.60.40.10:FF:001723">
    <property type="entry name" value="Interference hedgehog"/>
    <property type="match status" value="1"/>
</dbReference>
<dbReference type="InterPro" id="IPR003961">
    <property type="entry name" value="FN3_dom"/>
</dbReference>
<evidence type="ECO:0000256" key="15">
    <source>
        <dbReference type="ARBA" id="ARBA00041099"/>
    </source>
</evidence>
<dbReference type="GO" id="GO:0030424">
    <property type="term" value="C:axon"/>
    <property type="evidence" value="ECO:0007669"/>
    <property type="project" value="TreeGrafter"/>
</dbReference>
<comment type="similarity">
    <text evidence="13">Belongs to the immunoglobulin superfamily. IHOG family.</text>
</comment>
<dbReference type="OrthoDB" id="9998697at2759"/>
<feature type="transmembrane region" description="Helical" evidence="17">
    <location>
        <begin position="709"/>
        <end position="732"/>
    </location>
</feature>
<keyword evidence="2" id="KW-0358">Heparin-binding</keyword>
<feature type="domain" description="Ig-like" evidence="19">
    <location>
        <begin position="44"/>
        <end position="151"/>
    </location>
</feature>
<dbReference type="CDD" id="cd00063">
    <property type="entry name" value="FN3"/>
    <property type="match status" value="2"/>
</dbReference>
<gene>
    <name evidence="22 23 24" type="primary">LOC111605016</name>
</gene>
<dbReference type="InterPro" id="IPR036116">
    <property type="entry name" value="FN3_sf"/>
</dbReference>
<dbReference type="SMART" id="SM00409">
    <property type="entry name" value="IG"/>
    <property type="match status" value="4"/>
</dbReference>
<dbReference type="Gene3D" id="2.60.40.10">
    <property type="entry name" value="Immunoglobulins"/>
    <property type="match status" value="6"/>
</dbReference>
<dbReference type="GO" id="GO:0005886">
    <property type="term" value="C:plasma membrane"/>
    <property type="evidence" value="ECO:0007669"/>
    <property type="project" value="TreeGrafter"/>
</dbReference>
<dbReference type="SUPFAM" id="SSF49265">
    <property type="entry name" value="Fibronectin type III"/>
    <property type="match status" value="1"/>
</dbReference>
<organism evidence="21 22">
    <name type="scientific">Drosophila hydei</name>
    <name type="common">Fruit fly</name>
    <dbReference type="NCBI Taxonomy" id="7224"/>
    <lineage>
        <taxon>Eukaryota</taxon>
        <taxon>Metazoa</taxon>
        <taxon>Ecdysozoa</taxon>
        <taxon>Arthropoda</taxon>
        <taxon>Hexapoda</taxon>
        <taxon>Insecta</taxon>
        <taxon>Pterygota</taxon>
        <taxon>Neoptera</taxon>
        <taxon>Endopterygota</taxon>
        <taxon>Diptera</taxon>
        <taxon>Brachycera</taxon>
        <taxon>Muscomorpha</taxon>
        <taxon>Ephydroidea</taxon>
        <taxon>Drosophilidae</taxon>
        <taxon>Drosophila</taxon>
    </lineage>
</organism>
<dbReference type="Pfam" id="PF13927">
    <property type="entry name" value="Ig_3"/>
    <property type="match status" value="1"/>
</dbReference>
<dbReference type="GeneID" id="111605016"/>
<dbReference type="PANTHER" id="PTHR44170">
    <property type="entry name" value="PROTEIN SIDEKICK"/>
    <property type="match status" value="1"/>
</dbReference>
<dbReference type="GO" id="GO:0048513">
    <property type="term" value="P:animal organ development"/>
    <property type="evidence" value="ECO:0007669"/>
    <property type="project" value="UniProtKB-ARBA"/>
</dbReference>
<dbReference type="InterPro" id="IPR036179">
    <property type="entry name" value="Ig-like_dom_sf"/>
</dbReference>
<evidence type="ECO:0000256" key="18">
    <source>
        <dbReference type="SAM" id="SignalP"/>
    </source>
</evidence>
<dbReference type="FunFam" id="2.60.40.10:FF:002071">
    <property type="entry name" value="Interference hedgehog"/>
    <property type="match status" value="1"/>
</dbReference>
<feature type="region of interest" description="Disordered" evidence="16">
    <location>
        <begin position="437"/>
        <end position="473"/>
    </location>
</feature>
<dbReference type="RefSeq" id="XP_023179113.2">
    <property type="nucleotide sequence ID" value="XM_023323345.2"/>
</dbReference>
<dbReference type="FunFam" id="2.60.40.10:FF:001773">
    <property type="entry name" value="Interference hedgehog"/>
    <property type="match status" value="1"/>
</dbReference>
<feature type="signal peptide" evidence="18">
    <location>
        <begin position="1"/>
        <end position="37"/>
    </location>
</feature>
<evidence type="ECO:0000256" key="5">
    <source>
        <dbReference type="ARBA" id="ARBA00022737"/>
    </source>
</evidence>
<feature type="chain" id="PRO_5044638999" description="Interference hedgehog" evidence="18">
    <location>
        <begin position="38"/>
        <end position="902"/>
    </location>
</feature>
<dbReference type="InterPro" id="IPR007110">
    <property type="entry name" value="Ig-like_dom"/>
</dbReference>
<keyword evidence="21" id="KW-1185">Reference proteome</keyword>
<dbReference type="OMA" id="CGLMEGK"/>
<evidence type="ECO:0000256" key="11">
    <source>
        <dbReference type="ARBA" id="ARBA00023319"/>
    </source>
</evidence>
<reference evidence="22 23" key="1">
    <citation type="submission" date="2025-04" db="UniProtKB">
        <authorList>
            <consortium name="RefSeq"/>
        </authorList>
    </citation>
    <scope>IDENTIFICATION</scope>
    <source>
        <strain evidence="22 23">15085-1641.00</strain>
        <tissue evidence="22 23">Whole body</tissue>
    </source>
</reference>
<evidence type="ECO:0000313" key="21">
    <source>
        <dbReference type="Proteomes" id="UP000504633"/>
    </source>
</evidence>